<accession>A0A3P7M1Q2</accession>
<evidence type="ECO:0000313" key="2">
    <source>
        <dbReference type="Proteomes" id="UP000281553"/>
    </source>
</evidence>
<dbReference type="EMBL" id="UYRU01053433">
    <property type="protein sequence ID" value="VDN12251.1"/>
    <property type="molecule type" value="Genomic_DNA"/>
</dbReference>
<protein>
    <submittedName>
        <fullName evidence="1">Uncharacterized protein</fullName>
    </submittedName>
</protein>
<name>A0A3P7M1Q2_DIBLA</name>
<sequence>MTQPLPGLTRESQWLLNDLIYPTSQFALSPTIDPELIGHLKTNLVLMRSDGLPPDFELIALKTFFSKSERFPPDRGLKPCPTIVLLYEIFLALI</sequence>
<gene>
    <name evidence="1" type="ORF">DILT_LOCUS8082</name>
</gene>
<dbReference type="AlphaFoldDB" id="A0A3P7M1Q2"/>
<dbReference type="Proteomes" id="UP000281553">
    <property type="component" value="Unassembled WGS sequence"/>
</dbReference>
<dbReference type="OrthoDB" id="10384933at2759"/>
<proteinExistence type="predicted"/>
<evidence type="ECO:0000313" key="1">
    <source>
        <dbReference type="EMBL" id="VDN12251.1"/>
    </source>
</evidence>
<reference evidence="1 2" key="1">
    <citation type="submission" date="2018-11" db="EMBL/GenBank/DDBJ databases">
        <authorList>
            <consortium name="Pathogen Informatics"/>
        </authorList>
    </citation>
    <scope>NUCLEOTIDE SEQUENCE [LARGE SCALE GENOMIC DNA]</scope>
</reference>
<organism evidence="1 2">
    <name type="scientific">Dibothriocephalus latus</name>
    <name type="common">Fish tapeworm</name>
    <name type="synonym">Diphyllobothrium latum</name>
    <dbReference type="NCBI Taxonomy" id="60516"/>
    <lineage>
        <taxon>Eukaryota</taxon>
        <taxon>Metazoa</taxon>
        <taxon>Spiralia</taxon>
        <taxon>Lophotrochozoa</taxon>
        <taxon>Platyhelminthes</taxon>
        <taxon>Cestoda</taxon>
        <taxon>Eucestoda</taxon>
        <taxon>Diphyllobothriidea</taxon>
        <taxon>Diphyllobothriidae</taxon>
        <taxon>Dibothriocephalus</taxon>
    </lineage>
</organism>
<keyword evidence="2" id="KW-1185">Reference proteome</keyword>